<dbReference type="PANTHER" id="PTHR43861:SF6">
    <property type="entry name" value="METHYLTRANSFERASE TYPE 11"/>
    <property type="match status" value="1"/>
</dbReference>
<proteinExistence type="predicted"/>
<dbReference type="Pfam" id="PF13489">
    <property type="entry name" value="Methyltransf_23"/>
    <property type="match status" value="1"/>
</dbReference>
<evidence type="ECO:0000313" key="2">
    <source>
        <dbReference type="Proteomes" id="UP000240708"/>
    </source>
</evidence>
<keyword evidence="2" id="KW-1185">Reference proteome</keyword>
<dbReference type="CDD" id="cd02440">
    <property type="entry name" value="AdoMet_MTases"/>
    <property type="match status" value="1"/>
</dbReference>
<dbReference type="GO" id="GO:0032259">
    <property type="term" value="P:methylation"/>
    <property type="evidence" value="ECO:0007669"/>
    <property type="project" value="UniProtKB-KW"/>
</dbReference>
<reference evidence="1 2" key="1">
    <citation type="submission" date="2018-03" db="EMBL/GenBank/DDBJ databases">
        <title>Genomic Encyclopedia of Archaeal and Bacterial Type Strains, Phase II (KMG-II): from individual species to whole genera.</title>
        <authorList>
            <person name="Goeker M."/>
        </authorList>
    </citation>
    <scope>NUCLEOTIDE SEQUENCE [LARGE SCALE GENOMIC DNA]</scope>
    <source>
        <strain evidence="1 2">DSM 28057</strain>
    </source>
</reference>
<comment type="caution">
    <text evidence="1">The sequence shown here is derived from an EMBL/GenBank/DDBJ whole genome shotgun (WGS) entry which is preliminary data.</text>
</comment>
<dbReference type="AlphaFoldDB" id="A0A2P8E1T6"/>
<dbReference type="PANTHER" id="PTHR43861">
    <property type="entry name" value="TRANS-ACONITATE 2-METHYLTRANSFERASE-RELATED"/>
    <property type="match status" value="1"/>
</dbReference>
<evidence type="ECO:0000313" key="1">
    <source>
        <dbReference type="EMBL" id="PSL03422.1"/>
    </source>
</evidence>
<dbReference type="EMBL" id="PYGF01000007">
    <property type="protein sequence ID" value="PSL03422.1"/>
    <property type="molecule type" value="Genomic_DNA"/>
</dbReference>
<keyword evidence="1" id="KW-0808">Transferase</keyword>
<organism evidence="1 2">
    <name type="scientific">Cecembia rubra</name>
    <dbReference type="NCBI Taxonomy" id="1485585"/>
    <lineage>
        <taxon>Bacteria</taxon>
        <taxon>Pseudomonadati</taxon>
        <taxon>Bacteroidota</taxon>
        <taxon>Cytophagia</taxon>
        <taxon>Cytophagales</taxon>
        <taxon>Cyclobacteriaceae</taxon>
        <taxon>Cecembia</taxon>
    </lineage>
</organism>
<keyword evidence="1" id="KW-0489">Methyltransferase</keyword>
<protein>
    <submittedName>
        <fullName evidence="1">2-polyprenyl-3-methyl-5-hydroxy-6-metoxy-1, 4-benzoquinol methylase</fullName>
    </submittedName>
</protein>
<gene>
    <name evidence="1" type="ORF">CLV48_107140</name>
</gene>
<dbReference type="InterPro" id="IPR029063">
    <property type="entry name" value="SAM-dependent_MTases_sf"/>
</dbReference>
<dbReference type="RefSeq" id="WP_106567802.1">
    <property type="nucleotide sequence ID" value="NZ_PYGF01000007.1"/>
</dbReference>
<dbReference type="GO" id="GO:0008168">
    <property type="term" value="F:methyltransferase activity"/>
    <property type="evidence" value="ECO:0007669"/>
    <property type="project" value="UniProtKB-KW"/>
</dbReference>
<dbReference type="Proteomes" id="UP000240708">
    <property type="component" value="Unassembled WGS sequence"/>
</dbReference>
<name>A0A2P8E1T6_9BACT</name>
<dbReference type="Gene3D" id="3.40.50.150">
    <property type="entry name" value="Vaccinia Virus protein VP39"/>
    <property type="match status" value="1"/>
</dbReference>
<accession>A0A2P8E1T6</accession>
<sequence>MQHKERLTKCPLCKSGLFLNLTDITDHSISKEKFRLCQCSNCELIFTNPRPDQNHIQSYYESNDYISHQDKTNNLTGLIYKSVRLYTIRQKVKWLNKYSEQKGNLLDIGCGTGYFLNAAKNNGWTVTGIEPNKTARKIAKNKGLKVYPDIDKLNSDQLYTCISMFHVLEHVHQLRKTIKKLIHLLDENGCLIIAVPNHNSSDALLYGEYWAGWDVPRHLYHFNQNSIDYLAKEFNLRIEKILPMKFDSYYVSLLSEKYVRPQQSFLSQLIKGFKNGLQSNKWAKENNNNYSSLLFILKKS</sequence>
<dbReference type="OrthoDB" id="2370471at2"/>
<dbReference type="SUPFAM" id="SSF53335">
    <property type="entry name" value="S-adenosyl-L-methionine-dependent methyltransferases"/>
    <property type="match status" value="1"/>
</dbReference>